<sequence length="219" mass="23615">MTMSRRRFVAGATGTTALAALAGCLGVITGSEALTFDARPATLPESAREGTGYEEDDVSRMTVTREVSAAGQTREVEANNVLAQYDKGVDLPMIGRLRAAVFTVLSTPKVDVLGRTFNPVADMSTDELVEMVQRRYENVQNVERVDSRTVSLLGEETNAVRYRADATLAEESATAEVHLTVTEAVGAGEDFVLCFAGSPTFLDEQETVTTFIEATEHEP</sequence>
<dbReference type="AlphaFoldDB" id="A0ABD5UAD1"/>
<evidence type="ECO:0000313" key="1">
    <source>
        <dbReference type="EMBL" id="MFC6837291.1"/>
    </source>
</evidence>
<dbReference type="PROSITE" id="PS51318">
    <property type="entry name" value="TAT"/>
    <property type="match status" value="1"/>
</dbReference>
<dbReference type="PROSITE" id="PS51257">
    <property type="entry name" value="PROKAR_LIPOPROTEIN"/>
    <property type="match status" value="1"/>
</dbReference>
<gene>
    <name evidence="1" type="ORF">ACFQHK_12325</name>
</gene>
<dbReference type="InterPro" id="IPR045396">
    <property type="entry name" value="DUF6517"/>
</dbReference>
<reference evidence="1 2" key="1">
    <citation type="journal article" date="2019" name="Int. J. Syst. Evol. Microbiol.">
        <title>The Global Catalogue of Microorganisms (GCM) 10K type strain sequencing project: providing services to taxonomists for standard genome sequencing and annotation.</title>
        <authorList>
            <consortium name="The Broad Institute Genomics Platform"/>
            <consortium name="The Broad Institute Genome Sequencing Center for Infectious Disease"/>
            <person name="Wu L."/>
            <person name="Ma J."/>
        </authorList>
    </citation>
    <scope>NUCLEOTIDE SEQUENCE [LARGE SCALE GENOMIC DNA]</scope>
    <source>
        <strain evidence="1 2">PSRA2</strain>
    </source>
</reference>
<organism evidence="1 2">
    <name type="scientific">Halomarina ordinaria</name>
    <dbReference type="NCBI Taxonomy" id="3033939"/>
    <lineage>
        <taxon>Archaea</taxon>
        <taxon>Methanobacteriati</taxon>
        <taxon>Methanobacteriota</taxon>
        <taxon>Stenosarchaea group</taxon>
        <taxon>Halobacteria</taxon>
        <taxon>Halobacteriales</taxon>
        <taxon>Natronomonadaceae</taxon>
        <taxon>Halomarina</taxon>
    </lineage>
</organism>
<dbReference type="EMBL" id="JBHSXM010000001">
    <property type="protein sequence ID" value="MFC6837291.1"/>
    <property type="molecule type" value="Genomic_DNA"/>
</dbReference>
<proteinExistence type="predicted"/>
<protein>
    <submittedName>
        <fullName evidence="1">DUF6517 family protein</fullName>
    </submittedName>
</protein>
<keyword evidence="2" id="KW-1185">Reference proteome</keyword>
<name>A0ABD5UAD1_9EURY</name>
<evidence type="ECO:0000313" key="2">
    <source>
        <dbReference type="Proteomes" id="UP001596406"/>
    </source>
</evidence>
<dbReference type="Proteomes" id="UP001596406">
    <property type="component" value="Unassembled WGS sequence"/>
</dbReference>
<dbReference type="RefSeq" id="WP_304448958.1">
    <property type="nucleotide sequence ID" value="NZ_JARRAH010000001.1"/>
</dbReference>
<dbReference type="Pfam" id="PF20127">
    <property type="entry name" value="DUF6517"/>
    <property type="match status" value="1"/>
</dbReference>
<dbReference type="InterPro" id="IPR006311">
    <property type="entry name" value="TAT_signal"/>
</dbReference>
<accession>A0ABD5UAD1</accession>
<comment type="caution">
    <text evidence="1">The sequence shown here is derived from an EMBL/GenBank/DDBJ whole genome shotgun (WGS) entry which is preliminary data.</text>
</comment>